<dbReference type="PANTHER" id="PTHR34595">
    <property type="entry name" value="BLR5612 PROTEIN"/>
    <property type="match status" value="1"/>
</dbReference>
<proteinExistence type="predicted"/>
<keyword evidence="3" id="KW-1185">Reference proteome</keyword>
<dbReference type="EMBL" id="VIKT02000016">
    <property type="protein sequence ID" value="NHF63520.1"/>
    <property type="molecule type" value="Genomic_DNA"/>
</dbReference>
<dbReference type="PANTHER" id="PTHR34595:SF7">
    <property type="entry name" value="SLL1039 PROTEIN"/>
    <property type="match status" value="1"/>
</dbReference>
<organism evidence="2 3">
    <name type="scientific">Microcella pacifica</name>
    <dbReference type="NCBI Taxonomy" id="2591847"/>
    <lineage>
        <taxon>Bacteria</taxon>
        <taxon>Bacillati</taxon>
        <taxon>Actinomycetota</taxon>
        <taxon>Actinomycetes</taxon>
        <taxon>Micrococcales</taxon>
        <taxon>Microbacteriaceae</taxon>
        <taxon>Microcella</taxon>
    </lineage>
</organism>
<comment type="caution">
    <text evidence="2">The sequence shown here is derived from an EMBL/GenBank/DDBJ whole genome shotgun (WGS) entry which is preliminary data.</text>
</comment>
<reference evidence="2 3" key="2">
    <citation type="submission" date="2020-03" db="EMBL/GenBank/DDBJ databases">
        <title>Chryseoglobus sp. isolated from a deep-sea seamount.</title>
        <authorList>
            <person name="Zhang D.-C."/>
        </authorList>
    </citation>
    <scope>NUCLEOTIDE SEQUENCE [LARGE SCALE GENOMIC DNA]</scope>
    <source>
        <strain evidence="2 3">KN1116</strain>
    </source>
</reference>
<accession>A0A9E5JMT4</accession>
<gene>
    <name evidence="2" type="ORF">FK219_009755</name>
</gene>
<dbReference type="Pfam" id="PF04168">
    <property type="entry name" value="Alpha-E"/>
    <property type="match status" value="1"/>
</dbReference>
<dbReference type="Proteomes" id="UP000818266">
    <property type="component" value="Unassembled WGS sequence"/>
</dbReference>
<feature type="domain" description="DUF403" evidence="1">
    <location>
        <begin position="1"/>
        <end position="297"/>
    </location>
</feature>
<reference evidence="2 3" key="1">
    <citation type="submission" date="2019-06" db="EMBL/GenBank/DDBJ databases">
        <authorList>
            <person name="De-Chao Zhang Q."/>
        </authorList>
    </citation>
    <scope>NUCLEOTIDE SEQUENCE [LARGE SCALE GENOMIC DNA]</scope>
    <source>
        <strain evidence="2 3">KN1116</strain>
    </source>
</reference>
<dbReference type="InterPro" id="IPR007296">
    <property type="entry name" value="DUF403"/>
</dbReference>
<name>A0A9E5JMT4_9MICO</name>
<dbReference type="InterPro" id="IPR051680">
    <property type="entry name" value="ATP-dep_Glu-Cys_Ligase-2"/>
</dbReference>
<protein>
    <submittedName>
        <fullName evidence="2">Alpha-E domain-containing protein</fullName>
    </submittedName>
</protein>
<evidence type="ECO:0000313" key="3">
    <source>
        <dbReference type="Proteomes" id="UP000818266"/>
    </source>
</evidence>
<dbReference type="OrthoDB" id="9803532at2"/>
<dbReference type="AlphaFoldDB" id="A0A9E5JMT4"/>
<evidence type="ECO:0000259" key="1">
    <source>
        <dbReference type="Pfam" id="PF04168"/>
    </source>
</evidence>
<dbReference type="RefSeq" id="WP_152582615.1">
    <property type="nucleotide sequence ID" value="NZ_VIKT02000016.1"/>
</dbReference>
<sequence length="310" mass="34500">MLSRIAESLFWIGRYVERADGTARILDVHLQLLLEDPWIDEDTACRSLLSVMGSAVAPDHALTRGDVLSILAVDRSHPASIAYSIGAARENARRAREVVSTELWEALNTTRARMPRRVANDKVHEFFGWVRERSALAVGIVESSSSRDESWSFFTLGRSLERADMTARLLATRSLTEASGPSWTTILRSCGAYEAYLRTYRGVPSATNAAEFLLLDRLFPRSILYSVTRAENCLRDIEPRGTGRAGVGDAALRQLGQIRSELEYRPIHDILDDLQRHMDAVQSATSSASEAVRQRYFPTNAAPSWVGESS</sequence>
<evidence type="ECO:0000313" key="2">
    <source>
        <dbReference type="EMBL" id="NHF63520.1"/>
    </source>
</evidence>